<dbReference type="AlphaFoldDB" id="A0A5B7BLU6"/>
<feature type="region of interest" description="Disordered" evidence="1">
    <location>
        <begin position="28"/>
        <end position="53"/>
    </location>
</feature>
<gene>
    <name evidence="2" type="ORF">Din_038232</name>
</gene>
<evidence type="ECO:0000256" key="1">
    <source>
        <dbReference type="SAM" id="MobiDB-lite"/>
    </source>
</evidence>
<evidence type="ECO:0000313" key="2">
    <source>
        <dbReference type="EMBL" id="MPA68791.1"/>
    </source>
</evidence>
<accession>A0A5B7BLU6</accession>
<feature type="compositionally biased region" description="Low complexity" evidence="1">
    <location>
        <begin position="30"/>
        <end position="52"/>
    </location>
</feature>
<dbReference type="PANTHER" id="PTHR33193:SF13">
    <property type="entry name" value="EXPRESSED PROTEIN"/>
    <property type="match status" value="1"/>
</dbReference>
<evidence type="ECO:0008006" key="3">
    <source>
        <dbReference type="Google" id="ProtNLM"/>
    </source>
</evidence>
<sequence length="99" mass="11326">MDDFSKPYSKYISSGQKIEVINGKAYFTRPPRSSNPSLSTPSSTVSSKSGSSWFNGREIKRRKRIAKYKWYAVEGKVKTSLKHGLCWLKRKCNKIVYGL</sequence>
<dbReference type="EMBL" id="GHES01038232">
    <property type="protein sequence ID" value="MPA68791.1"/>
    <property type="molecule type" value="Transcribed_RNA"/>
</dbReference>
<dbReference type="InterPro" id="IPR021899">
    <property type="entry name" value="DUF3511"/>
</dbReference>
<name>A0A5B7BLU6_DAVIN</name>
<dbReference type="Pfam" id="PF12023">
    <property type="entry name" value="DUF3511"/>
    <property type="match status" value="1"/>
</dbReference>
<protein>
    <recommendedName>
        <fullName evidence="3">DUF3511 domain-containing protein</fullName>
    </recommendedName>
</protein>
<organism evidence="2">
    <name type="scientific">Davidia involucrata</name>
    <name type="common">Dove tree</name>
    <dbReference type="NCBI Taxonomy" id="16924"/>
    <lineage>
        <taxon>Eukaryota</taxon>
        <taxon>Viridiplantae</taxon>
        <taxon>Streptophyta</taxon>
        <taxon>Embryophyta</taxon>
        <taxon>Tracheophyta</taxon>
        <taxon>Spermatophyta</taxon>
        <taxon>Magnoliopsida</taxon>
        <taxon>eudicotyledons</taxon>
        <taxon>Gunneridae</taxon>
        <taxon>Pentapetalae</taxon>
        <taxon>asterids</taxon>
        <taxon>Cornales</taxon>
        <taxon>Nyssaceae</taxon>
        <taxon>Davidia</taxon>
    </lineage>
</organism>
<proteinExistence type="predicted"/>
<dbReference type="PANTHER" id="PTHR33193">
    <property type="entry name" value="DOMAIN PROTEIN, PUTATIVE (DUF3511)-RELATED"/>
    <property type="match status" value="1"/>
</dbReference>
<reference evidence="2" key="1">
    <citation type="submission" date="2019-08" db="EMBL/GenBank/DDBJ databases">
        <title>Reference gene set and small RNA set construction with multiple tissues from Davidia involucrata Baill.</title>
        <authorList>
            <person name="Yang H."/>
            <person name="Zhou C."/>
            <person name="Li G."/>
            <person name="Wang J."/>
            <person name="Gao P."/>
            <person name="Wang M."/>
            <person name="Wang R."/>
            <person name="Zhao Y."/>
        </authorList>
    </citation>
    <scope>NUCLEOTIDE SEQUENCE</scope>
    <source>
        <tissue evidence="2">Mixed with DoveR01_LX</tissue>
    </source>
</reference>